<dbReference type="EMBL" id="JAWWNJ010000013">
    <property type="protein sequence ID" value="KAK7042700.1"/>
    <property type="molecule type" value="Genomic_DNA"/>
</dbReference>
<name>A0AAW0CV13_9AGAR</name>
<reference evidence="1 2" key="1">
    <citation type="journal article" date="2024" name="J Genomics">
        <title>Draft genome sequencing and assembly of Favolaschia claudopus CIRM-BRFM 2984 isolated from oak limbs.</title>
        <authorList>
            <person name="Navarro D."/>
            <person name="Drula E."/>
            <person name="Chaduli D."/>
            <person name="Cazenave R."/>
            <person name="Ahrendt S."/>
            <person name="Wang J."/>
            <person name="Lipzen A."/>
            <person name="Daum C."/>
            <person name="Barry K."/>
            <person name="Grigoriev I.V."/>
            <person name="Favel A."/>
            <person name="Rosso M.N."/>
            <person name="Martin F."/>
        </authorList>
    </citation>
    <scope>NUCLEOTIDE SEQUENCE [LARGE SCALE GENOMIC DNA]</scope>
    <source>
        <strain evidence="1 2">CIRM-BRFM 2984</strain>
    </source>
</reference>
<dbReference type="AlphaFoldDB" id="A0AAW0CV13"/>
<accession>A0AAW0CV13</accession>
<comment type="caution">
    <text evidence="1">The sequence shown here is derived from an EMBL/GenBank/DDBJ whole genome shotgun (WGS) entry which is preliminary data.</text>
</comment>
<evidence type="ECO:0000313" key="2">
    <source>
        <dbReference type="Proteomes" id="UP001362999"/>
    </source>
</evidence>
<evidence type="ECO:0000313" key="1">
    <source>
        <dbReference type="EMBL" id="KAK7042700.1"/>
    </source>
</evidence>
<sequence length="335" mass="35200">MADSTDLAIQCSQQDAHSMPYYAQGTPYPAPPSALRQPSGPLGISLVIVFSSSCRRRCGSLGRSVPSPDRPGLTSATGYGLTSRIHNSFLSRDSRGAFLGRSLYARAAAAVVFVAVHSVEVTDTSTGIIACAHRWPSGHPGMSFLTCLLAVAFIVLGRAGKDADDLYAFVASVFERLERAAAHEAANPIAAIEASGTSGACGEVQMRGKECVVAQRSLLAYTDVVRSGQSDRRPTTSSISPSPATTLIIICGRALLVAFRAGTPYPRHHHNIGMAADVNGDAAVVGLCDAADENGRWTAGSWGCAARSDLTTLGVGIRVEYEEVEAEADEGMLRE</sequence>
<proteinExistence type="predicted"/>
<organism evidence="1 2">
    <name type="scientific">Favolaschia claudopus</name>
    <dbReference type="NCBI Taxonomy" id="2862362"/>
    <lineage>
        <taxon>Eukaryota</taxon>
        <taxon>Fungi</taxon>
        <taxon>Dikarya</taxon>
        <taxon>Basidiomycota</taxon>
        <taxon>Agaricomycotina</taxon>
        <taxon>Agaricomycetes</taxon>
        <taxon>Agaricomycetidae</taxon>
        <taxon>Agaricales</taxon>
        <taxon>Marasmiineae</taxon>
        <taxon>Mycenaceae</taxon>
        <taxon>Favolaschia</taxon>
    </lineage>
</organism>
<gene>
    <name evidence="1" type="ORF">R3P38DRAFT_3179238</name>
</gene>
<dbReference type="Proteomes" id="UP001362999">
    <property type="component" value="Unassembled WGS sequence"/>
</dbReference>
<protein>
    <submittedName>
        <fullName evidence="1">Uncharacterized protein</fullName>
    </submittedName>
</protein>
<keyword evidence="2" id="KW-1185">Reference proteome</keyword>